<feature type="compositionally biased region" description="Polar residues" evidence="1">
    <location>
        <begin position="103"/>
        <end position="126"/>
    </location>
</feature>
<dbReference type="InterPro" id="IPR000718">
    <property type="entry name" value="Peptidase_M13"/>
</dbReference>
<dbReference type="PANTHER" id="PTHR11733">
    <property type="entry name" value="ZINC METALLOPROTEASE FAMILY M13 NEPRILYSIN-RELATED"/>
    <property type="match status" value="1"/>
</dbReference>
<feature type="region of interest" description="Disordered" evidence="1">
    <location>
        <begin position="103"/>
        <end position="129"/>
    </location>
</feature>
<dbReference type="GO" id="GO:0004222">
    <property type="term" value="F:metalloendopeptidase activity"/>
    <property type="evidence" value="ECO:0007669"/>
    <property type="project" value="InterPro"/>
</dbReference>
<dbReference type="SUPFAM" id="SSF55486">
    <property type="entry name" value="Metalloproteases ('zincins'), catalytic domain"/>
    <property type="match status" value="1"/>
</dbReference>
<dbReference type="Pfam" id="PF01431">
    <property type="entry name" value="Peptidase_M13"/>
    <property type="match status" value="1"/>
</dbReference>
<dbReference type="InterPro" id="IPR018497">
    <property type="entry name" value="Peptidase_M13_C"/>
</dbReference>
<name>A0A8R1EEU8_CAEJA</name>
<evidence type="ECO:0000259" key="2">
    <source>
        <dbReference type="Pfam" id="PF01431"/>
    </source>
</evidence>
<dbReference type="GO" id="GO:0005886">
    <property type="term" value="C:plasma membrane"/>
    <property type="evidence" value="ECO:0007669"/>
    <property type="project" value="TreeGrafter"/>
</dbReference>
<evidence type="ECO:0000256" key="1">
    <source>
        <dbReference type="SAM" id="MobiDB-lite"/>
    </source>
</evidence>
<reference evidence="4" key="1">
    <citation type="submission" date="2010-08" db="EMBL/GenBank/DDBJ databases">
        <authorList>
            <consortium name="Caenorhabditis japonica Sequencing Consortium"/>
            <person name="Wilson R.K."/>
        </authorList>
    </citation>
    <scope>NUCLEOTIDE SEQUENCE [LARGE SCALE GENOMIC DNA]</scope>
    <source>
        <strain evidence="4">DF5081</strain>
    </source>
</reference>
<dbReference type="Proteomes" id="UP000005237">
    <property type="component" value="Unassembled WGS sequence"/>
</dbReference>
<dbReference type="PANTHER" id="PTHR11733:SF237">
    <property type="entry name" value="NEPRILYSIN-LIKE 4"/>
    <property type="match status" value="1"/>
</dbReference>
<accession>A0A8R1EEU8</accession>
<evidence type="ECO:0000313" key="4">
    <source>
        <dbReference type="Proteomes" id="UP000005237"/>
    </source>
</evidence>
<sequence>MSRLRGSRILSILSGWLSSVDMPTLVKQFKISKSVIWATLNTPNRPKATGSPLKTSSGDDRIIVRMSKKNPRLTSTDINSELKDQYGVQDSVQGHCQQTSAPHWTLQKAPSEQANDSGEEPFSSTEVGKGHIGTGYLSSGMRYYGATSQKNYSDHLGITTAWIAYKELKDEKEDISIVGFEDYPPDKLFFHTRALKHCNSYNAREQQISEGYSVSDFRVNGVLANMEEFAETFQCPVGSPMNPEKRCKMF</sequence>
<dbReference type="Gene3D" id="3.40.390.10">
    <property type="entry name" value="Collagenase (Catalytic Domain)"/>
    <property type="match status" value="1"/>
</dbReference>
<evidence type="ECO:0000313" key="3">
    <source>
        <dbReference type="EnsemblMetazoa" id="CJA32639a.1"/>
    </source>
</evidence>
<keyword evidence="4" id="KW-1185">Reference proteome</keyword>
<feature type="domain" description="Peptidase M13 C-terminal" evidence="2">
    <location>
        <begin position="147"/>
        <end position="248"/>
    </location>
</feature>
<dbReference type="InterPro" id="IPR024079">
    <property type="entry name" value="MetalloPept_cat_dom_sf"/>
</dbReference>
<dbReference type="AlphaFoldDB" id="A0A8R1EEU8"/>
<organism evidence="3 4">
    <name type="scientific">Caenorhabditis japonica</name>
    <dbReference type="NCBI Taxonomy" id="281687"/>
    <lineage>
        <taxon>Eukaryota</taxon>
        <taxon>Metazoa</taxon>
        <taxon>Ecdysozoa</taxon>
        <taxon>Nematoda</taxon>
        <taxon>Chromadorea</taxon>
        <taxon>Rhabditida</taxon>
        <taxon>Rhabditina</taxon>
        <taxon>Rhabditomorpha</taxon>
        <taxon>Rhabditoidea</taxon>
        <taxon>Rhabditidae</taxon>
        <taxon>Peloderinae</taxon>
        <taxon>Caenorhabditis</taxon>
    </lineage>
</organism>
<dbReference type="GO" id="GO:0016485">
    <property type="term" value="P:protein processing"/>
    <property type="evidence" value="ECO:0007669"/>
    <property type="project" value="TreeGrafter"/>
</dbReference>
<dbReference type="EnsemblMetazoa" id="CJA32639a.1">
    <property type="protein sequence ID" value="CJA32639a.1"/>
    <property type="gene ID" value="WBGene00208486"/>
</dbReference>
<protein>
    <submittedName>
        <fullName evidence="3">Peptidase_M13 domain-containing protein</fullName>
    </submittedName>
</protein>
<dbReference type="PROSITE" id="PS51885">
    <property type="entry name" value="NEPRILYSIN"/>
    <property type="match status" value="1"/>
</dbReference>
<proteinExistence type="predicted"/>
<reference evidence="3" key="2">
    <citation type="submission" date="2022-06" db="UniProtKB">
        <authorList>
            <consortium name="EnsemblMetazoa"/>
        </authorList>
    </citation>
    <scope>IDENTIFICATION</scope>
    <source>
        <strain evidence="3">DF5081</strain>
    </source>
</reference>